<evidence type="ECO:0008006" key="3">
    <source>
        <dbReference type="Google" id="ProtNLM"/>
    </source>
</evidence>
<proteinExistence type="predicted"/>
<evidence type="ECO:0000313" key="1">
    <source>
        <dbReference type="EMBL" id="TKI53589.1"/>
    </source>
</evidence>
<evidence type="ECO:0000313" key="2">
    <source>
        <dbReference type="Proteomes" id="UP000308744"/>
    </source>
</evidence>
<dbReference type="Proteomes" id="UP000308744">
    <property type="component" value="Unassembled WGS sequence"/>
</dbReference>
<dbReference type="EMBL" id="SZPU01000107">
    <property type="protein sequence ID" value="TKI53589.1"/>
    <property type="molecule type" value="Genomic_DNA"/>
</dbReference>
<dbReference type="RefSeq" id="WP_107896224.1">
    <property type="nucleotide sequence ID" value="NZ_PYWM01000018.1"/>
</dbReference>
<reference evidence="1 2" key="1">
    <citation type="submission" date="2019-04" db="EMBL/GenBank/DDBJ databases">
        <title>Lysinibacillus genome sequencing.</title>
        <authorList>
            <person name="Dunlap C."/>
        </authorList>
    </citation>
    <scope>NUCLEOTIDE SEQUENCE [LARGE SCALE GENOMIC DNA]</scope>
    <source>
        <strain evidence="1 2">CCTCC AB 2010389</strain>
    </source>
</reference>
<sequence length="402" mass="44811">MKKWIVFFTLIICLSFQSNTKAQVIWDGAEITKGQTGKLTFSKDVKIYKKNADGTFTSLVVKKGEFYRVYGHEYSTVGKVYKMSGGYRVQATNLVIYKDVPLAIQQQVAGEKFTVGTPIFSSSAKGVSIKEAPNSSAKTIMHTPYGAVFKVVELSGDYVKVEYNPRTDSTIDYVWGYVPQDYVSNLPEGTIQYVKDNVDVSVRPGWQSQSLKTGTSVAVYFTTADGRAYVSSNKIYGYLPASALSKTPIMDKELLSLAEPSNILFDATKKISLSQTAPDYYLAEFSPTASNRWQGYMQLVNDDEITGGKQLAGVLSYALVNNKLTYHLASEVHDHKITIQFPLKVNDTIYINGNEQKVTKIYEHLSLSITGSYETFNNVVMAGDYIIAKGLVKGRYDYWVQL</sequence>
<accession>A0A4U2XZW6</accession>
<comment type="caution">
    <text evidence="1">The sequence shown here is derived from an EMBL/GenBank/DDBJ whole genome shotgun (WGS) entry which is preliminary data.</text>
</comment>
<protein>
    <recommendedName>
        <fullName evidence="3">SH3 domain-containing protein</fullName>
    </recommendedName>
</protein>
<dbReference type="AlphaFoldDB" id="A0A4U2XZW6"/>
<dbReference type="Gene3D" id="2.30.30.40">
    <property type="entry name" value="SH3 Domains"/>
    <property type="match status" value="1"/>
</dbReference>
<gene>
    <name evidence="1" type="ORF">FC756_23480</name>
</gene>
<keyword evidence="2" id="KW-1185">Reference proteome</keyword>
<organism evidence="1 2">
    <name type="scientific">Lysinibacillus mangiferihumi</name>
    <dbReference type="NCBI Taxonomy" id="1130819"/>
    <lineage>
        <taxon>Bacteria</taxon>
        <taxon>Bacillati</taxon>
        <taxon>Bacillota</taxon>
        <taxon>Bacilli</taxon>
        <taxon>Bacillales</taxon>
        <taxon>Bacillaceae</taxon>
        <taxon>Lysinibacillus</taxon>
    </lineage>
</organism>
<name>A0A4U2XZW6_9BACI</name>